<dbReference type="GO" id="GO:0005506">
    <property type="term" value="F:iron ion binding"/>
    <property type="evidence" value="ECO:0007669"/>
    <property type="project" value="InterPro"/>
</dbReference>
<name>A0A1I7D2D0_9ACTN</name>
<reference evidence="3" key="1">
    <citation type="submission" date="2016-10" db="EMBL/GenBank/DDBJ databases">
        <authorList>
            <person name="Varghese N."/>
            <person name="Submissions S."/>
        </authorList>
    </citation>
    <scope>NUCLEOTIDE SEQUENCE [LARGE SCALE GENOMIC DNA]</scope>
    <source>
        <strain evidence="3">DSM 46136</strain>
    </source>
</reference>
<dbReference type="InterPro" id="IPR015889">
    <property type="entry name" value="Intradiol_dOase_core"/>
</dbReference>
<keyword evidence="3" id="KW-1185">Reference proteome</keyword>
<dbReference type="GO" id="GO:0016702">
    <property type="term" value="F:oxidoreductase activity, acting on single donors with incorporation of molecular oxygen, incorporation of two atoms of oxygen"/>
    <property type="evidence" value="ECO:0007669"/>
    <property type="project" value="InterPro"/>
</dbReference>
<dbReference type="SUPFAM" id="SSF49482">
    <property type="entry name" value="Aromatic compound dioxygenase"/>
    <property type="match status" value="1"/>
</dbReference>
<dbReference type="OrthoDB" id="4417174at2"/>
<dbReference type="Gene3D" id="2.60.130.10">
    <property type="entry name" value="Aromatic compound dioxygenase"/>
    <property type="match status" value="2"/>
</dbReference>
<dbReference type="InterPro" id="IPR050770">
    <property type="entry name" value="Intradiol_RC_Dioxygenase"/>
</dbReference>
<feature type="compositionally biased region" description="Basic and acidic residues" evidence="1">
    <location>
        <begin position="1"/>
        <end position="10"/>
    </location>
</feature>
<dbReference type="PANTHER" id="PTHR33711:SF9">
    <property type="entry name" value="PROTOCATECHUATE 3,4-DIOXYGENASE ALPHA CHAIN"/>
    <property type="match status" value="1"/>
</dbReference>
<dbReference type="RefSeq" id="WP_093584253.1">
    <property type="nucleotide sequence ID" value="NZ_FPBA01000031.1"/>
</dbReference>
<dbReference type="STRING" id="1296565.SAMN05660657_05216"/>
<gene>
    <name evidence="2" type="ORF">SAMN05660657_05216</name>
</gene>
<proteinExistence type="predicted"/>
<evidence type="ECO:0000313" key="2">
    <source>
        <dbReference type="EMBL" id="SFU05813.1"/>
    </source>
</evidence>
<feature type="region of interest" description="Disordered" evidence="1">
    <location>
        <begin position="1"/>
        <end position="20"/>
    </location>
</feature>
<keyword evidence="2" id="KW-0223">Dioxygenase</keyword>
<evidence type="ECO:0000256" key="1">
    <source>
        <dbReference type="SAM" id="MobiDB-lite"/>
    </source>
</evidence>
<evidence type="ECO:0000313" key="3">
    <source>
        <dbReference type="Proteomes" id="UP000199546"/>
    </source>
</evidence>
<dbReference type="Proteomes" id="UP000199546">
    <property type="component" value="Unassembled WGS sequence"/>
</dbReference>
<protein>
    <submittedName>
        <fullName evidence="2">Protocatechuate 3,4-dioxygenase alpha subunit</fullName>
    </submittedName>
</protein>
<accession>A0A1I7D2D0</accession>
<dbReference type="EMBL" id="FPBA01000031">
    <property type="protein sequence ID" value="SFU05813.1"/>
    <property type="molecule type" value="Genomic_DNA"/>
</dbReference>
<dbReference type="PANTHER" id="PTHR33711">
    <property type="entry name" value="DIOXYGENASE, PUTATIVE (AFU_ORTHOLOGUE AFUA_2G02910)-RELATED"/>
    <property type="match status" value="1"/>
</dbReference>
<organism evidence="2 3">
    <name type="scientific">Geodermatophilus amargosae</name>
    <dbReference type="NCBI Taxonomy" id="1296565"/>
    <lineage>
        <taxon>Bacteria</taxon>
        <taxon>Bacillati</taxon>
        <taxon>Actinomycetota</taxon>
        <taxon>Actinomycetes</taxon>
        <taxon>Geodermatophilales</taxon>
        <taxon>Geodermatophilaceae</taxon>
        <taxon>Geodermatophilus</taxon>
    </lineage>
</organism>
<sequence length="181" mass="19823">MTTTAGDRDGAATASSDRLVPTPRTILGPYFTLGMHVRPTLQPAGHQVPITVSGRVLNALGEPVMMTMVETSQPEGWTRYFTGLDGAYVITTVKPQATPGRAPHLLLLVMSGNFMIRPAVTCLYFPDEDNDTDELLQQLSPEQRATMLARRTDIGYEFDIHLAGDSETTFLGWPGLLDDEE</sequence>
<keyword evidence="2" id="KW-0560">Oxidoreductase</keyword>
<dbReference type="AlphaFoldDB" id="A0A1I7D2D0"/>